<evidence type="ECO:0000313" key="2">
    <source>
        <dbReference type="EMBL" id="KDA01322.1"/>
    </source>
</evidence>
<dbReference type="EMBL" id="ARYL01000031">
    <property type="protein sequence ID" value="KDA01322.1"/>
    <property type="molecule type" value="Genomic_DNA"/>
</dbReference>
<sequence length="220" mass="24418">MIRFAWNQAGYLVEGLHRSFALGLTGCRPFLLRPVRARLAAELARFEPLVRRLLFLMALELGALPPRAQATATSKSGGAKHSAPESCRFLRKPRFRIAEPPKRAVHSLPPRRAAATGPGFRYLDLPLPPPAPFVYPPQPTDILPAKPLIQRLRALNDVFENPLFYITAMRRRLGQPQAPAPVRADTPPAFRSRARSTLERENLSGLQAEIAALVPRLNSS</sequence>
<dbReference type="AlphaFoldDB" id="A0A059G389"/>
<gene>
    <name evidence="2" type="ORF">HOC_16291</name>
</gene>
<evidence type="ECO:0000313" key="3">
    <source>
        <dbReference type="Proteomes" id="UP000024942"/>
    </source>
</evidence>
<dbReference type="OrthoDB" id="7619312at2"/>
<dbReference type="RefSeq" id="WP_035540530.1">
    <property type="nucleotide sequence ID" value="NZ_ARYL01000031.1"/>
</dbReference>
<dbReference type="STRING" id="1280953.HOC_16291"/>
<organism evidence="2 3">
    <name type="scientific">Hyphomonas oceanitis SCH89</name>
    <dbReference type="NCBI Taxonomy" id="1280953"/>
    <lineage>
        <taxon>Bacteria</taxon>
        <taxon>Pseudomonadati</taxon>
        <taxon>Pseudomonadota</taxon>
        <taxon>Alphaproteobacteria</taxon>
        <taxon>Hyphomonadales</taxon>
        <taxon>Hyphomonadaceae</taxon>
        <taxon>Hyphomonas</taxon>
    </lineage>
</organism>
<feature type="region of interest" description="Disordered" evidence="1">
    <location>
        <begin position="176"/>
        <end position="198"/>
    </location>
</feature>
<name>A0A059G389_9PROT</name>
<protein>
    <submittedName>
        <fullName evidence="2">Uncharacterized protein</fullName>
    </submittedName>
</protein>
<dbReference type="Proteomes" id="UP000024942">
    <property type="component" value="Unassembled WGS sequence"/>
</dbReference>
<dbReference type="PATRIC" id="fig|1280953.3.peg.3266"/>
<accession>A0A059G389</accession>
<reference evidence="2 3" key="1">
    <citation type="journal article" date="2014" name="Antonie Van Leeuwenhoek">
        <title>Hyphomonas beringensis sp. nov. and Hyphomonas chukchiensis sp. nov., isolated from surface seawater of the Bering Sea and Chukchi Sea.</title>
        <authorList>
            <person name="Li C."/>
            <person name="Lai Q."/>
            <person name="Li G."/>
            <person name="Dong C."/>
            <person name="Wang J."/>
            <person name="Liao Y."/>
            <person name="Shao Z."/>
        </authorList>
    </citation>
    <scope>NUCLEOTIDE SEQUENCE [LARGE SCALE GENOMIC DNA]</scope>
    <source>
        <strain evidence="2 3">SCH89</strain>
    </source>
</reference>
<proteinExistence type="predicted"/>
<comment type="caution">
    <text evidence="2">The sequence shown here is derived from an EMBL/GenBank/DDBJ whole genome shotgun (WGS) entry which is preliminary data.</text>
</comment>
<keyword evidence="3" id="KW-1185">Reference proteome</keyword>
<evidence type="ECO:0000256" key="1">
    <source>
        <dbReference type="SAM" id="MobiDB-lite"/>
    </source>
</evidence>